<dbReference type="Proteomes" id="UP000002729">
    <property type="component" value="Unassembled WGS sequence"/>
</dbReference>
<dbReference type="AlphaFoldDB" id="F0XYY9"/>
<dbReference type="EMBL" id="GL833121">
    <property type="protein sequence ID" value="EGB11847.1"/>
    <property type="molecule type" value="Genomic_DNA"/>
</dbReference>
<evidence type="ECO:0000313" key="1">
    <source>
        <dbReference type="EMBL" id="EGB11847.1"/>
    </source>
</evidence>
<sequence>MVLPALVDEDATRVVLAFLDRAALGRFAATSEAADALVDDAPWEALYLDDVGRPRAAATRARPPAWWRRKTRVWRALSRGLALRRVRPGAYLPLGLGGLAAAPLGDGVVLQGGAARGFLFSDRCWFWAGGKIREQAGYCPRGAATDGAGRSAPRAAKESEIPNFKGSYLGRFPLGLADFWTSDHLLERSRSVDAFSGTLARGTLKLKRT</sequence>
<gene>
    <name evidence="1" type="ORF">AURANDRAFT_61073</name>
</gene>
<protein>
    <recommendedName>
        <fullName evidence="3">F-box domain-containing protein</fullName>
    </recommendedName>
</protein>
<accession>F0XYY9</accession>
<dbReference type="KEGG" id="aaf:AURANDRAFT_61073"/>
<organism evidence="2">
    <name type="scientific">Aureococcus anophagefferens</name>
    <name type="common">Harmful bloom alga</name>
    <dbReference type="NCBI Taxonomy" id="44056"/>
    <lineage>
        <taxon>Eukaryota</taxon>
        <taxon>Sar</taxon>
        <taxon>Stramenopiles</taxon>
        <taxon>Ochrophyta</taxon>
        <taxon>Pelagophyceae</taxon>
        <taxon>Pelagomonadales</taxon>
        <taxon>Pelagomonadaceae</taxon>
        <taxon>Aureococcus</taxon>
    </lineage>
</organism>
<reference evidence="1 2" key="1">
    <citation type="journal article" date="2011" name="Proc. Natl. Acad. Sci. U.S.A.">
        <title>Niche of harmful alga Aureococcus anophagefferens revealed through ecogenomics.</title>
        <authorList>
            <person name="Gobler C.J."/>
            <person name="Berry D.L."/>
            <person name="Dyhrman S.T."/>
            <person name="Wilhelm S.W."/>
            <person name="Salamov A."/>
            <person name="Lobanov A.V."/>
            <person name="Zhang Y."/>
            <person name="Collier J.L."/>
            <person name="Wurch L.L."/>
            <person name="Kustka A.B."/>
            <person name="Dill B.D."/>
            <person name="Shah M."/>
            <person name="VerBerkmoes N.C."/>
            <person name="Kuo A."/>
            <person name="Terry A."/>
            <person name="Pangilinan J."/>
            <person name="Lindquist E.A."/>
            <person name="Lucas S."/>
            <person name="Paulsen I.T."/>
            <person name="Hattenrath-Lehmann T.K."/>
            <person name="Talmage S.C."/>
            <person name="Walker E.A."/>
            <person name="Koch F."/>
            <person name="Burson A.M."/>
            <person name="Marcoval M.A."/>
            <person name="Tang Y.Z."/>
            <person name="Lecleir G.R."/>
            <person name="Coyne K.J."/>
            <person name="Berg G.M."/>
            <person name="Bertrand E.M."/>
            <person name="Saito M.A."/>
            <person name="Gladyshev V.N."/>
            <person name="Grigoriev I.V."/>
        </authorList>
    </citation>
    <scope>NUCLEOTIDE SEQUENCE [LARGE SCALE GENOMIC DNA]</scope>
    <source>
        <strain evidence="2">CCMP 1984</strain>
    </source>
</reference>
<dbReference type="RefSeq" id="XP_009032969.1">
    <property type="nucleotide sequence ID" value="XM_009034721.1"/>
</dbReference>
<evidence type="ECO:0008006" key="3">
    <source>
        <dbReference type="Google" id="ProtNLM"/>
    </source>
</evidence>
<dbReference type="GeneID" id="20223304"/>
<evidence type="ECO:0000313" key="2">
    <source>
        <dbReference type="Proteomes" id="UP000002729"/>
    </source>
</evidence>
<keyword evidence="2" id="KW-1185">Reference proteome</keyword>
<dbReference type="InParanoid" id="F0XYY9"/>
<dbReference type="OrthoDB" id="20198at2759"/>
<proteinExistence type="predicted"/>
<name>F0XYY9_AURAN</name>